<accession>A0ABW1T7F2</accession>
<keyword evidence="3" id="KW-1185">Reference proteome</keyword>
<keyword evidence="1" id="KW-0812">Transmembrane</keyword>
<feature type="transmembrane region" description="Helical" evidence="1">
    <location>
        <begin position="25"/>
        <end position="44"/>
    </location>
</feature>
<protein>
    <submittedName>
        <fullName evidence="2">Fructose permease</fullName>
    </submittedName>
</protein>
<feature type="transmembrane region" description="Helical" evidence="1">
    <location>
        <begin position="199"/>
        <end position="224"/>
    </location>
</feature>
<evidence type="ECO:0000313" key="3">
    <source>
        <dbReference type="Proteomes" id="UP001596190"/>
    </source>
</evidence>
<keyword evidence="1" id="KW-0472">Membrane</keyword>
<feature type="transmembrane region" description="Helical" evidence="1">
    <location>
        <begin position="109"/>
        <end position="127"/>
    </location>
</feature>
<comment type="caution">
    <text evidence="2">The sequence shown here is derived from an EMBL/GenBank/DDBJ whole genome shotgun (WGS) entry which is preliminary data.</text>
</comment>
<dbReference type="Pfam" id="PF19700">
    <property type="entry name" value="DUF6198"/>
    <property type="match status" value="1"/>
</dbReference>
<dbReference type="Proteomes" id="UP001596190">
    <property type="component" value="Unassembled WGS sequence"/>
</dbReference>
<proteinExistence type="predicted"/>
<sequence>MNAVHQPVTLSAQSSKRNISMAASLGYFAISLVINSLGNVLTLVTSTHIHPSFLGSAYWTAAESNLGHALLGNNSMVLFWAFLVLGMIISLLNAALMHHFEWQRVLGNFAFLLPFSLFIQWFGDIFNRIMPNAYSPGMVTLYVLINFIGVACMGTAISIYQRVNLVLHPADDLTQILRYRYCHGNVTLAMWFSYVPPTIMGLIAVLMTGSLVNIGIGTLFAFLFQGSITGIADRIVFPNLKHQALDVGR</sequence>
<reference evidence="3" key="1">
    <citation type="journal article" date="2019" name="Int. J. Syst. Evol. Microbiol.">
        <title>The Global Catalogue of Microorganisms (GCM) 10K type strain sequencing project: providing services to taxonomists for standard genome sequencing and annotation.</title>
        <authorList>
            <consortium name="The Broad Institute Genomics Platform"/>
            <consortium name="The Broad Institute Genome Sequencing Center for Infectious Disease"/>
            <person name="Wu L."/>
            <person name="Ma J."/>
        </authorList>
    </citation>
    <scope>NUCLEOTIDE SEQUENCE [LARGE SCALE GENOMIC DNA]</scope>
    <source>
        <strain evidence="3">CCM 8950</strain>
    </source>
</reference>
<feature type="transmembrane region" description="Helical" evidence="1">
    <location>
        <begin position="139"/>
        <end position="160"/>
    </location>
</feature>
<gene>
    <name evidence="2" type="ORF">ACFP1H_03140</name>
</gene>
<keyword evidence="1" id="KW-1133">Transmembrane helix</keyword>
<dbReference type="RefSeq" id="WP_137630035.1">
    <property type="nucleotide sequence ID" value="NZ_BJDO01000003.1"/>
</dbReference>
<name>A0ABW1T7F2_9LACO</name>
<feature type="transmembrane region" description="Helical" evidence="1">
    <location>
        <begin position="77"/>
        <end position="97"/>
    </location>
</feature>
<organism evidence="2 3">
    <name type="scientific">Secundilactobacillus hailunensis</name>
    <dbReference type="NCBI Taxonomy" id="2559923"/>
    <lineage>
        <taxon>Bacteria</taxon>
        <taxon>Bacillati</taxon>
        <taxon>Bacillota</taxon>
        <taxon>Bacilli</taxon>
        <taxon>Lactobacillales</taxon>
        <taxon>Lactobacillaceae</taxon>
        <taxon>Secundilactobacillus</taxon>
    </lineage>
</organism>
<evidence type="ECO:0000313" key="2">
    <source>
        <dbReference type="EMBL" id="MFC6253597.1"/>
    </source>
</evidence>
<dbReference type="InterPro" id="IPR038750">
    <property type="entry name" value="YczE/YyaS-like"/>
</dbReference>
<evidence type="ECO:0000256" key="1">
    <source>
        <dbReference type="SAM" id="Phobius"/>
    </source>
</evidence>
<dbReference type="EMBL" id="JBHSSA010000031">
    <property type="protein sequence ID" value="MFC6253597.1"/>
    <property type="molecule type" value="Genomic_DNA"/>
</dbReference>